<dbReference type="SMART" id="SM00518">
    <property type="entry name" value="AP2Ec"/>
    <property type="match status" value="1"/>
</dbReference>
<evidence type="ECO:0000256" key="1">
    <source>
        <dbReference type="ARBA" id="ARBA00005340"/>
    </source>
</evidence>
<keyword evidence="6 8" id="KW-0862">Zinc</keyword>
<dbReference type="InterPro" id="IPR018246">
    <property type="entry name" value="AP_endonuc_F2_Zn_BS"/>
</dbReference>
<evidence type="ECO:0000256" key="5">
    <source>
        <dbReference type="ARBA" id="ARBA00022801"/>
    </source>
</evidence>
<evidence type="ECO:0000256" key="8">
    <source>
        <dbReference type="HAMAP-Rule" id="MF_00152"/>
    </source>
</evidence>
<dbReference type="PROSITE" id="PS00729">
    <property type="entry name" value="AP_NUCLEASE_F2_1"/>
    <property type="match status" value="1"/>
</dbReference>
<feature type="binding site" evidence="8">
    <location>
        <position position="145"/>
    </location>
    <ligand>
        <name>Zn(2+)</name>
        <dbReference type="ChEBI" id="CHEBI:29105"/>
        <label>2</label>
    </ligand>
</feature>
<evidence type="ECO:0000256" key="3">
    <source>
        <dbReference type="ARBA" id="ARBA00022759"/>
    </source>
</evidence>
<reference evidence="11" key="1">
    <citation type="journal article" date="2019" name="Int. J. Syst. Evol. Microbiol.">
        <title>The Global Catalogue of Microorganisms (GCM) 10K type strain sequencing project: providing services to taxonomists for standard genome sequencing and annotation.</title>
        <authorList>
            <consortium name="The Broad Institute Genomics Platform"/>
            <consortium name="The Broad Institute Genome Sequencing Center for Infectious Disease"/>
            <person name="Wu L."/>
            <person name="Ma J."/>
        </authorList>
    </citation>
    <scope>NUCLEOTIDE SEQUENCE [LARGE SCALE GENOMIC DNA]</scope>
    <source>
        <strain evidence="11">JCM 18050</strain>
    </source>
</reference>
<comment type="function">
    <text evidence="8">Endonuclease IV plays a role in DNA repair. It cleaves phosphodiester bonds at apurinic or apyrimidinic (AP) sites, generating a 3'-hydroxyl group and a 5'-terminal sugar phosphate.</text>
</comment>
<protein>
    <recommendedName>
        <fullName evidence="8">Probable endonuclease 4</fullName>
        <ecNumber evidence="8">3.1.21.2</ecNumber>
    </recommendedName>
    <alternativeName>
        <fullName evidence="8">Endodeoxyribonuclease IV</fullName>
    </alternativeName>
    <alternativeName>
        <fullName evidence="8">Endonuclease IV</fullName>
    </alternativeName>
</protein>
<evidence type="ECO:0000259" key="9">
    <source>
        <dbReference type="Pfam" id="PF01261"/>
    </source>
</evidence>
<keyword evidence="2 8" id="KW-0479">Metal-binding</keyword>
<gene>
    <name evidence="8 10" type="primary">nfo</name>
    <name evidence="10" type="ORF">GCM10023211_10470</name>
</gene>
<accession>A0ABP9N5B1</accession>
<keyword evidence="8" id="KW-0540">Nuclease</keyword>
<feature type="binding site" evidence="8">
    <location>
        <position position="109"/>
    </location>
    <ligand>
        <name>Zn(2+)</name>
        <dbReference type="ChEBI" id="CHEBI:29105"/>
        <label>1</label>
    </ligand>
</feature>
<dbReference type="PROSITE" id="PS51432">
    <property type="entry name" value="AP_NUCLEASE_F2_4"/>
    <property type="match status" value="1"/>
</dbReference>
<organism evidence="10 11">
    <name type="scientific">Orbus sasakiae</name>
    <dbReference type="NCBI Taxonomy" id="1078475"/>
    <lineage>
        <taxon>Bacteria</taxon>
        <taxon>Pseudomonadati</taxon>
        <taxon>Pseudomonadota</taxon>
        <taxon>Gammaproteobacteria</taxon>
        <taxon>Orbales</taxon>
        <taxon>Orbaceae</taxon>
        <taxon>Orbus</taxon>
    </lineage>
</organism>
<evidence type="ECO:0000256" key="6">
    <source>
        <dbReference type="ARBA" id="ARBA00022833"/>
    </source>
</evidence>
<keyword evidence="5 8" id="KW-0378">Hydrolase</keyword>
<feature type="domain" description="Xylose isomerase-like TIM barrel" evidence="9">
    <location>
        <begin position="23"/>
        <end position="277"/>
    </location>
</feature>
<dbReference type="Gene3D" id="3.20.20.150">
    <property type="entry name" value="Divalent-metal-dependent TIM barrel enzymes"/>
    <property type="match status" value="1"/>
</dbReference>
<comment type="catalytic activity">
    <reaction evidence="8">
        <text>Endonucleolytic cleavage to 5'-phosphooligonucleotide end-products.</text>
        <dbReference type="EC" id="3.1.21.2"/>
    </reaction>
</comment>
<dbReference type="InterPro" id="IPR013022">
    <property type="entry name" value="Xyl_isomerase-like_TIM-brl"/>
</dbReference>
<sequence length="282" mass="31581">MKYIGAHVSASGGVDNAPINAYQIKATAFALFTKNQRQWHAKPLENQTIDKFKHNCEKYGYSSKQILPHDSYLINLGHPDSEQLEKSRAAFLDEMQRCEQLGLTLLNFHPGSDLRQISVDECLARIAQSINMTLDKTKDVVAVIENTAGQGSNLGYKFEHLAQIIDQVEDKSRVGVCIDTCHAFAAGYDLRTKKACEETFAEFEKIVGFNYLRGMHLNDAKSELASHVDRHHSLGMGNIGKVAFEFIMQDPRIDDIPLILETVDPDIWPDEIAWLKSLSASA</sequence>
<dbReference type="InterPro" id="IPR001719">
    <property type="entry name" value="AP_endonuc_2"/>
</dbReference>
<keyword evidence="11" id="KW-1185">Reference proteome</keyword>
<feature type="binding site" evidence="8">
    <location>
        <position position="69"/>
    </location>
    <ligand>
        <name>Zn(2+)</name>
        <dbReference type="ChEBI" id="CHEBI:29105"/>
        <label>1</label>
    </ligand>
</feature>
<comment type="cofactor">
    <cofactor evidence="8">
        <name>Zn(2+)</name>
        <dbReference type="ChEBI" id="CHEBI:29105"/>
    </cofactor>
    <text evidence="8">Binds 3 Zn(2+) ions.</text>
</comment>
<dbReference type="EC" id="3.1.21.2" evidence="8"/>
<keyword evidence="7 8" id="KW-0234">DNA repair</keyword>
<keyword evidence="3 8" id="KW-0255">Endonuclease</keyword>
<feature type="binding site" evidence="8">
    <location>
        <position position="231"/>
    </location>
    <ligand>
        <name>Zn(2+)</name>
        <dbReference type="ChEBI" id="CHEBI:29105"/>
        <label>3</label>
    </ligand>
</feature>
<feature type="binding site" evidence="8">
    <location>
        <position position="261"/>
    </location>
    <ligand>
        <name>Zn(2+)</name>
        <dbReference type="ChEBI" id="CHEBI:29105"/>
        <label>2</label>
    </ligand>
</feature>
<dbReference type="PANTHER" id="PTHR21445:SF0">
    <property type="entry name" value="APURINIC-APYRIMIDINIC ENDONUCLEASE"/>
    <property type="match status" value="1"/>
</dbReference>
<dbReference type="InterPro" id="IPR036237">
    <property type="entry name" value="Xyl_isomerase-like_sf"/>
</dbReference>
<feature type="binding site" evidence="8">
    <location>
        <position position="216"/>
    </location>
    <ligand>
        <name>Zn(2+)</name>
        <dbReference type="ChEBI" id="CHEBI:29105"/>
        <label>2</label>
    </ligand>
</feature>
<dbReference type="EMBL" id="BAABHY010000001">
    <property type="protein sequence ID" value="GAA5108323.1"/>
    <property type="molecule type" value="Genomic_DNA"/>
</dbReference>
<dbReference type="PANTHER" id="PTHR21445">
    <property type="entry name" value="ENDONUCLEASE IV ENDODEOXYRIBONUCLEASE IV"/>
    <property type="match status" value="1"/>
</dbReference>
<dbReference type="RefSeq" id="WP_345489547.1">
    <property type="nucleotide sequence ID" value="NZ_BAABHY010000001.1"/>
</dbReference>
<feature type="binding site" evidence="8">
    <location>
        <position position="145"/>
    </location>
    <ligand>
        <name>Zn(2+)</name>
        <dbReference type="ChEBI" id="CHEBI:29105"/>
        <label>1</label>
    </ligand>
</feature>
<comment type="caution">
    <text evidence="10">The sequence shown here is derived from an EMBL/GenBank/DDBJ whole genome shotgun (WGS) entry which is preliminary data.</text>
</comment>
<feature type="binding site" evidence="8">
    <location>
        <position position="179"/>
    </location>
    <ligand>
        <name>Zn(2+)</name>
        <dbReference type="ChEBI" id="CHEBI:29105"/>
        <label>2</label>
    </ligand>
</feature>
<evidence type="ECO:0000313" key="10">
    <source>
        <dbReference type="EMBL" id="GAA5108323.1"/>
    </source>
</evidence>
<dbReference type="NCBIfam" id="NF002199">
    <property type="entry name" value="PRK01060.1-4"/>
    <property type="match status" value="1"/>
</dbReference>
<dbReference type="NCBIfam" id="TIGR00587">
    <property type="entry name" value="nfo"/>
    <property type="match status" value="1"/>
</dbReference>
<evidence type="ECO:0000313" key="11">
    <source>
        <dbReference type="Proteomes" id="UP001500171"/>
    </source>
</evidence>
<dbReference type="Pfam" id="PF01261">
    <property type="entry name" value="AP_endonuc_2"/>
    <property type="match status" value="1"/>
</dbReference>
<dbReference type="PROSITE" id="PS00731">
    <property type="entry name" value="AP_NUCLEASE_F2_3"/>
    <property type="match status" value="1"/>
</dbReference>
<feature type="binding site" evidence="8">
    <location>
        <position position="182"/>
    </location>
    <ligand>
        <name>Zn(2+)</name>
        <dbReference type="ChEBI" id="CHEBI:29105"/>
        <label>3</label>
    </ligand>
</feature>
<feature type="binding site" evidence="8">
    <location>
        <position position="229"/>
    </location>
    <ligand>
        <name>Zn(2+)</name>
        <dbReference type="ChEBI" id="CHEBI:29105"/>
        <label>3</label>
    </ligand>
</feature>
<dbReference type="SUPFAM" id="SSF51658">
    <property type="entry name" value="Xylose isomerase-like"/>
    <property type="match status" value="1"/>
</dbReference>
<evidence type="ECO:0000256" key="2">
    <source>
        <dbReference type="ARBA" id="ARBA00022723"/>
    </source>
</evidence>
<dbReference type="HAMAP" id="MF_00152">
    <property type="entry name" value="Nfo"/>
    <property type="match status" value="1"/>
</dbReference>
<comment type="similarity">
    <text evidence="1 8">Belongs to the AP endonuclease 2 family.</text>
</comment>
<dbReference type="Proteomes" id="UP001500171">
    <property type="component" value="Unassembled WGS sequence"/>
</dbReference>
<name>A0ABP9N5B1_9GAMM</name>
<evidence type="ECO:0000256" key="4">
    <source>
        <dbReference type="ARBA" id="ARBA00022763"/>
    </source>
</evidence>
<dbReference type="CDD" id="cd00019">
    <property type="entry name" value="AP2Ec"/>
    <property type="match status" value="1"/>
</dbReference>
<keyword evidence="4 8" id="KW-0227">DNA damage</keyword>
<evidence type="ECO:0000256" key="7">
    <source>
        <dbReference type="ARBA" id="ARBA00023204"/>
    </source>
</evidence>
<proteinExistence type="inferred from homology"/>
<dbReference type="PROSITE" id="PS00730">
    <property type="entry name" value="AP_NUCLEASE_F2_2"/>
    <property type="match status" value="1"/>
</dbReference>